<dbReference type="InterPro" id="IPR017871">
    <property type="entry name" value="ABC_transporter-like_CS"/>
</dbReference>
<sequence>MAMTRQHDPSNIPAAEQAAVPSAEFTCQLLDLSVSFGDRDVLENIDLAIGPADRIAVLGDNGSGKSTLLRVLSGTLAPDRGERRATVPGAIAYAAQNPQLPGTASIAEVIDSYHHRLRQLEELIGAIGARLAQAEDAEAERLLAQLQLVTDLYEAADGYSVGPRLDSSLQQLGLGGIPRGTPVGTLSGGQRSRLALACVLSSGAQLLLLDEPTNDLDDTALHWLETTLRRHRGALVLVSHDRVFLERFARRIILVENRGLTAYGDGYRGFLRAKAAERAAAIAAFDSWRDELERSETLVAKNAARVAAIPRKQDKAGFGHGSFRLRSRDHGSTSRIRQAKSRIEELESNPAPRPAEQLEFRMPHGGDTPEEPRQPLLHSTGAARRGVPRLVLGEMTLAAGDRWLVGGPNGAGKTTLLKVLAGELPVERGLVSRREGLRIGWLRQELGKLPGETVIEAFAAALGIYQDEAVSRIFTLGLFAPRDLFVHPRALSAGQRRRLELAIAVSREADLLLLDEPTNHLSPDLVEQLEDAVADYPGAVVTVTHDRRWREKQGVHRGVRFLEVKQGRVRFDR</sequence>
<dbReference type="InterPro" id="IPR003593">
    <property type="entry name" value="AAA+_ATPase"/>
</dbReference>
<dbReference type="Proteomes" id="UP000252167">
    <property type="component" value="Unassembled WGS sequence"/>
</dbReference>
<evidence type="ECO:0000256" key="2">
    <source>
        <dbReference type="ARBA" id="ARBA00022741"/>
    </source>
</evidence>
<feature type="domain" description="ABC transporter" evidence="5">
    <location>
        <begin position="372"/>
        <end position="572"/>
    </location>
</feature>
<protein>
    <submittedName>
        <fullName evidence="6">Tylosin resistance protein TlrC</fullName>
    </submittedName>
</protein>
<accession>A0A365YAM2</accession>
<dbReference type="AlphaFoldDB" id="A0A365YAM2"/>
<evidence type="ECO:0000313" key="7">
    <source>
        <dbReference type="Proteomes" id="UP000252167"/>
    </source>
</evidence>
<keyword evidence="3" id="KW-0067">ATP-binding</keyword>
<dbReference type="SUPFAM" id="SSF52540">
    <property type="entry name" value="P-loop containing nucleoside triphosphate hydrolases"/>
    <property type="match status" value="2"/>
</dbReference>
<dbReference type="PANTHER" id="PTHR19211">
    <property type="entry name" value="ATP-BINDING TRANSPORT PROTEIN-RELATED"/>
    <property type="match status" value="1"/>
</dbReference>
<name>A0A365YAM2_9MICC</name>
<evidence type="ECO:0000259" key="5">
    <source>
        <dbReference type="PROSITE" id="PS50893"/>
    </source>
</evidence>
<gene>
    <name evidence="6" type="ORF">C1H84_15410</name>
</gene>
<keyword evidence="1" id="KW-0677">Repeat</keyword>
<proteinExistence type="predicted"/>
<dbReference type="GO" id="GO:0016887">
    <property type="term" value="F:ATP hydrolysis activity"/>
    <property type="evidence" value="ECO:0007669"/>
    <property type="project" value="InterPro"/>
</dbReference>
<organism evidence="6 7">
    <name type="scientific">Glutamicibacter soli</name>
    <dbReference type="NCBI Taxonomy" id="453836"/>
    <lineage>
        <taxon>Bacteria</taxon>
        <taxon>Bacillati</taxon>
        <taxon>Actinomycetota</taxon>
        <taxon>Actinomycetes</taxon>
        <taxon>Micrococcales</taxon>
        <taxon>Micrococcaceae</taxon>
        <taxon>Glutamicibacter</taxon>
    </lineage>
</organism>
<dbReference type="EMBL" id="POAF01000008">
    <property type="protein sequence ID" value="RBL99369.1"/>
    <property type="molecule type" value="Genomic_DNA"/>
</dbReference>
<evidence type="ECO:0000313" key="6">
    <source>
        <dbReference type="EMBL" id="RBL99369.1"/>
    </source>
</evidence>
<dbReference type="PROSITE" id="PS50893">
    <property type="entry name" value="ABC_TRANSPORTER_2"/>
    <property type="match status" value="2"/>
</dbReference>
<dbReference type="InterPro" id="IPR003439">
    <property type="entry name" value="ABC_transporter-like_ATP-bd"/>
</dbReference>
<evidence type="ECO:0000256" key="3">
    <source>
        <dbReference type="ARBA" id="ARBA00022840"/>
    </source>
</evidence>
<dbReference type="FunFam" id="3.40.50.300:FF:000011">
    <property type="entry name" value="Putative ABC transporter ATP-binding component"/>
    <property type="match status" value="1"/>
</dbReference>
<dbReference type="PROSITE" id="PS00211">
    <property type="entry name" value="ABC_TRANSPORTER_1"/>
    <property type="match status" value="2"/>
</dbReference>
<dbReference type="CDD" id="cd03221">
    <property type="entry name" value="ABCF_EF-3"/>
    <property type="match status" value="1"/>
</dbReference>
<dbReference type="Pfam" id="PF00005">
    <property type="entry name" value="ABC_tran"/>
    <property type="match status" value="2"/>
</dbReference>
<feature type="domain" description="ABC transporter" evidence="5">
    <location>
        <begin position="27"/>
        <end position="282"/>
    </location>
</feature>
<feature type="region of interest" description="Disordered" evidence="4">
    <location>
        <begin position="317"/>
        <end position="375"/>
    </location>
</feature>
<reference evidence="6 7" key="1">
    <citation type="submission" date="2018-01" db="EMBL/GenBank/DDBJ databases">
        <title>Glutamicibacter soli strain NHPC-3 Whole genome sequence and assembly.</title>
        <authorList>
            <person name="Choudhury P."/>
            <person name="Gupta D."/>
            <person name="Sengupta K."/>
            <person name="Jawed A."/>
            <person name="Sultana N."/>
            <person name="Saha P."/>
        </authorList>
    </citation>
    <scope>NUCLEOTIDE SEQUENCE [LARGE SCALE GENOMIC DNA]</scope>
    <source>
        <strain evidence="6 7">NHPC-3</strain>
    </source>
</reference>
<evidence type="ECO:0000256" key="1">
    <source>
        <dbReference type="ARBA" id="ARBA00022737"/>
    </source>
</evidence>
<dbReference type="InterPro" id="IPR027417">
    <property type="entry name" value="P-loop_NTPase"/>
</dbReference>
<dbReference type="Gene3D" id="3.40.50.300">
    <property type="entry name" value="P-loop containing nucleotide triphosphate hydrolases"/>
    <property type="match status" value="2"/>
</dbReference>
<dbReference type="PANTHER" id="PTHR19211:SF14">
    <property type="entry name" value="ATP-BINDING CASSETTE SUB-FAMILY F MEMBER 1"/>
    <property type="match status" value="1"/>
</dbReference>
<dbReference type="SMART" id="SM00382">
    <property type="entry name" value="AAA"/>
    <property type="match status" value="2"/>
</dbReference>
<keyword evidence="7" id="KW-1185">Reference proteome</keyword>
<dbReference type="GO" id="GO:0005524">
    <property type="term" value="F:ATP binding"/>
    <property type="evidence" value="ECO:0007669"/>
    <property type="project" value="UniProtKB-KW"/>
</dbReference>
<comment type="caution">
    <text evidence="6">The sequence shown here is derived from an EMBL/GenBank/DDBJ whole genome shotgun (WGS) entry which is preliminary data.</text>
</comment>
<evidence type="ECO:0000256" key="4">
    <source>
        <dbReference type="SAM" id="MobiDB-lite"/>
    </source>
</evidence>
<keyword evidence="2" id="KW-0547">Nucleotide-binding</keyword>
<dbReference type="InterPro" id="IPR050611">
    <property type="entry name" value="ABCF"/>
</dbReference>